<feature type="chain" id="PRO_5031570944" description="Sulfotransferase domain-containing protein" evidence="1">
    <location>
        <begin position="27"/>
        <end position="393"/>
    </location>
</feature>
<dbReference type="Gene3D" id="3.40.50.300">
    <property type="entry name" value="P-loop containing nucleotide triphosphate hydrolases"/>
    <property type="match status" value="1"/>
</dbReference>
<sequence>MNSTPPSRTYWLCLACLAIPLLVSVAFVCMETSGRNNASNISAHLSERGFLQEKKPPLQLSWMNASSGPFVRPISTCGSSKQYEGKLVFVHVLKTAGTTLRAFFADYARKCKVGWAEMQCSAPDVNSIGIGMGEWRSRKKRNPCLLKRFVPRSGKFSWHTHMHTINNTFVEENADIIGGHIPLGTGNVWTKVKDETRDGKLKNVNYITFFRNAATKYVSGEAFWKPEKTLSDLVAETKAKVQKEVSLEHYHTKYSTYLITPSQREEMESRGHRLSIEDQALTIMLNLIRHDVTVGITERLPQSLELLQRLIDSSGNVTDLFVRYGMRSGSSRMGSSSSTQINPSKISSSTVLKELKKDAAFMTDLLECVKYEQQMSDFALALHSRQYANLEIN</sequence>
<feature type="signal peptide" evidence="1">
    <location>
        <begin position="1"/>
        <end position="26"/>
    </location>
</feature>
<reference evidence="2" key="1">
    <citation type="submission" date="2021-01" db="EMBL/GenBank/DDBJ databases">
        <authorList>
            <person name="Corre E."/>
            <person name="Pelletier E."/>
            <person name="Niang G."/>
            <person name="Scheremetjew M."/>
            <person name="Finn R."/>
            <person name="Kale V."/>
            <person name="Holt S."/>
            <person name="Cochrane G."/>
            <person name="Meng A."/>
            <person name="Brown T."/>
            <person name="Cohen L."/>
        </authorList>
    </citation>
    <scope>NUCLEOTIDE SEQUENCE</scope>
    <source>
        <strain evidence="2">Isolate 1302-5</strain>
    </source>
</reference>
<proteinExistence type="predicted"/>
<name>A0A7S4I855_9STRA</name>
<dbReference type="InterPro" id="IPR027417">
    <property type="entry name" value="P-loop_NTPase"/>
</dbReference>
<evidence type="ECO:0000256" key="1">
    <source>
        <dbReference type="SAM" id="SignalP"/>
    </source>
</evidence>
<protein>
    <recommendedName>
        <fullName evidence="3">Sulfotransferase domain-containing protein</fullName>
    </recommendedName>
</protein>
<gene>
    <name evidence="2" type="ORF">OAUR00152_LOCUS8555</name>
</gene>
<dbReference type="AlphaFoldDB" id="A0A7S4I855"/>
<keyword evidence="1" id="KW-0732">Signal</keyword>
<accession>A0A7S4I855</accession>
<evidence type="ECO:0000313" key="2">
    <source>
        <dbReference type="EMBL" id="CAE2221598.1"/>
    </source>
</evidence>
<evidence type="ECO:0008006" key="3">
    <source>
        <dbReference type="Google" id="ProtNLM"/>
    </source>
</evidence>
<dbReference type="EMBL" id="HBKQ01012545">
    <property type="protein sequence ID" value="CAE2221598.1"/>
    <property type="molecule type" value="Transcribed_RNA"/>
</dbReference>
<organism evidence="2">
    <name type="scientific">Odontella aurita</name>
    <dbReference type="NCBI Taxonomy" id="265563"/>
    <lineage>
        <taxon>Eukaryota</taxon>
        <taxon>Sar</taxon>
        <taxon>Stramenopiles</taxon>
        <taxon>Ochrophyta</taxon>
        <taxon>Bacillariophyta</taxon>
        <taxon>Mediophyceae</taxon>
        <taxon>Biddulphiophycidae</taxon>
        <taxon>Eupodiscales</taxon>
        <taxon>Odontellaceae</taxon>
        <taxon>Odontella</taxon>
    </lineage>
</organism>